<name>A0AA39JSE2_9AGAR</name>
<dbReference type="AlphaFoldDB" id="A0AA39JSE2"/>
<keyword evidence="2" id="KW-1185">Reference proteome</keyword>
<gene>
    <name evidence="1" type="ORF">EV421DRAFT_110421</name>
</gene>
<dbReference type="EMBL" id="JAUEPT010000010">
    <property type="protein sequence ID" value="KAK0448057.1"/>
    <property type="molecule type" value="Genomic_DNA"/>
</dbReference>
<evidence type="ECO:0000313" key="2">
    <source>
        <dbReference type="Proteomes" id="UP001175226"/>
    </source>
</evidence>
<dbReference type="Proteomes" id="UP001175226">
    <property type="component" value="Unassembled WGS sequence"/>
</dbReference>
<protein>
    <submittedName>
        <fullName evidence="1">Uncharacterized protein</fullName>
    </submittedName>
</protein>
<evidence type="ECO:0000313" key="1">
    <source>
        <dbReference type="EMBL" id="KAK0448057.1"/>
    </source>
</evidence>
<sequence>MSSNPSVENIVIESTSALPLKSVDPFKRGIDHTNVLFACTQALERLFHEPDVSVHESKVDRLIRATLRFTSPPYIYNVPQPAKDCFSPTLYADLLCINPGYREEIRELVMSNLMASNDDLPALRLHPIIWAHLLKRVLNSDSSPDKLEVMQMLLTEIPSFYWKADYVPITYALESFGMKIPSESEDREVTLRVAIQRSLYIYVAEDILHCHMRWEPMMFCQNDRDEIFYQYSRLRLLLRMAGSRPMRSMAADSCFMRSIADSHPLQSIPPSSFASNQSLFIMIVESIGYLVDIASPHKDNDNRGTVLEFLYTLITSVEFDEPLTLLEQSSALTMFFRILNSTSSRPPYLQKDWCTPQLATKFVRISLRDFRVDTDERGTYLFQHTSFTNETLASFVSNLFEELRTEINGGALRIFLPLIITGLGSEDLGVHTVRRQSLEYLHEPDNLFTSCTALIQWYDTRTLRCLALLHPKHPSWPGCLQRLEDSEMEDEMEESLVANFKAFIQAGCVGAFGEAHTAPSVHIVSSQGENAKPLQYLWSTVRYRVQRFITGKSSRGGIESSSNDNRV</sequence>
<accession>A0AA39JSE2</accession>
<organism evidence="1 2">
    <name type="scientific">Armillaria borealis</name>
    <dbReference type="NCBI Taxonomy" id="47425"/>
    <lineage>
        <taxon>Eukaryota</taxon>
        <taxon>Fungi</taxon>
        <taxon>Dikarya</taxon>
        <taxon>Basidiomycota</taxon>
        <taxon>Agaricomycotina</taxon>
        <taxon>Agaricomycetes</taxon>
        <taxon>Agaricomycetidae</taxon>
        <taxon>Agaricales</taxon>
        <taxon>Marasmiineae</taxon>
        <taxon>Physalacriaceae</taxon>
        <taxon>Armillaria</taxon>
    </lineage>
</organism>
<reference evidence="1" key="1">
    <citation type="submission" date="2023-06" db="EMBL/GenBank/DDBJ databases">
        <authorList>
            <consortium name="Lawrence Berkeley National Laboratory"/>
            <person name="Ahrendt S."/>
            <person name="Sahu N."/>
            <person name="Indic B."/>
            <person name="Wong-Bajracharya J."/>
            <person name="Merenyi Z."/>
            <person name="Ke H.-M."/>
            <person name="Monk M."/>
            <person name="Kocsube S."/>
            <person name="Drula E."/>
            <person name="Lipzen A."/>
            <person name="Balint B."/>
            <person name="Henrissat B."/>
            <person name="Andreopoulos B."/>
            <person name="Martin F.M."/>
            <person name="Harder C.B."/>
            <person name="Rigling D."/>
            <person name="Ford K.L."/>
            <person name="Foster G.D."/>
            <person name="Pangilinan J."/>
            <person name="Papanicolaou A."/>
            <person name="Barry K."/>
            <person name="LaButti K."/>
            <person name="Viragh M."/>
            <person name="Koriabine M."/>
            <person name="Yan M."/>
            <person name="Riley R."/>
            <person name="Champramary S."/>
            <person name="Plett K.L."/>
            <person name="Tsai I.J."/>
            <person name="Slot J."/>
            <person name="Sipos G."/>
            <person name="Plett J."/>
            <person name="Nagy L.G."/>
            <person name="Grigoriev I.V."/>
        </authorList>
    </citation>
    <scope>NUCLEOTIDE SEQUENCE</scope>
    <source>
        <strain evidence="1">FPL87.14</strain>
    </source>
</reference>
<comment type="caution">
    <text evidence="1">The sequence shown here is derived from an EMBL/GenBank/DDBJ whole genome shotgun (WGS) entry which is preliminary data.</text>
</comment>
<proteinExistence type="predicted"/>